<dbReference type="SUPFAM" id="SSF55816">
    <property type="entry name" value="5'-nucleotidase (syn. UDP-sugar hydrolase), C-terminal domain"/>
    <property type="match status" value="1"/>
</dbReference>
<organism evidence="5 6">
    <name type="scientific">Candidatus Allofournierella pullicola</name>
    <dbReference type="NCBI Taxonomy" id="2838596"/>
    <lineage>
        <taxon>Bacteria</taxon>
        <taxon>Bacillati</taxon>
        <taxon>Bacillota</taxon>
        <taxon>Clostridia</taxon>
        <taxon>Eubacteriales</taxon>
        <taxon>Oscillospiraceae</taxon>
        <taxon>Allofournierella</taxon>
    </lineage>
</organism>
<dbReference type="InterPro" id="IPR008334">
    <property type="entry name" value="5'-Nucleotdase_C"/>
</dbReference>
<proteinExistence type="inferred from homology"/>
<evidence type="ECO:0000259" key="3">
    <source>
        <dbReference type="Pfam" id="PF00149"/>
    </source>
</evidence>
<keyword evidence="2" id="KW-0378">Hydrolase</keyword>
<evidence type="ECO:0000256" key="1">
    <source>
        <dbReference type="ARBA" id="ARBA00022729"/>
    </source>
</evidence>
<dbReference type="PRINTS" id="PR01607">
    <property type="entry name" value="APYRASEFAMLY"/>
</dbReference>
<protein>
    <submittedName>
        <fullName evidence="5">Bifunctional metallophosphatase/5'-nucleotidase</fullName>
    </submittedName>
</protein>
<feature type="domain" description="Calcineurin-like phosphoesterase" evidence="3">
    <location>
        <begin position="5"/>
        <end position="230"/>
    </location>
</feature>
<dbReference type="PANTHER" id="PTHR11575:SF6">
    <property type="entry name" value="2',3'-CYCLIC-NUCLEOTIDE 2'-PHOSPHODIESTERASE_3'-NUCLEOTIDASE"/>
    <property type="match status" value="1"/>
</dbReference>
<dbReference type="Pfam" id="PF02872">
    <property type="entry name" value="5_nucleotid_C"/>
    <property type="match status" value="1"/>
</dbReference>
<reference evidence="5" key="1">
    <citation type="journal article" date="2021" name="PeerJ">
        <title>Extensive microbial diversity within the chicken gut microbiome revealed by metagenomics and culture.</title>
        <authorList>
            <person name="Gilroy R."/>
            <person name="Ravi A."/>
            <person name="Getino M."/>
            <person name="Pursley I."/>
            <person name="Horton D.L."/>
            <person name="Alikhan N.F."/>
            <person name="Baker D."/>
            <person name="Gharbi K."/>
            <person name="Hall N."/>
            <person name="Watson M."/>
            <person name="Adriaenssens E.M."/>
            <person name="Foster-Nyarko E."/>
            <person name="Jarju S."/>
            <person name="Secka A."/>
            <person name="Antonio M."/>
            <person name="Oren A."/>
            <person name="Chaudhuri R.R."/>
            <person name="La Ragione R."/>
            <person name="Hildebrand F."/>
            <person name="Pallen M.J."/>
        </authorList>
    </citation>
    <scope>NUCLEOTIDE SEQUENCE</scope>
    <source>
        <strain evidence="5">2239</strain>
    </source>
</reference>
<evidence type="ECO:0000313" key="6">
    <source>
        <dbReference type="Proteomes" id="UP000824193"/>
    </source>
</evidence>
<dbReference type="GO" id="GO:0016787">
    <property type="term" value="F:hydrolase activity"/>
    <property type="evidence" value="ECO:0007669"/>
    <property type="project" value="UniProtKB-KW"/>
</dbReference>
<sequence>MEQRFKIYFTSDTHGHIFPVNYAANRPEASGLLNMAAQIEKDGDTLVLDGGDSLQGTPLVQYYLEHRADWPLHPVAAAFNAMGLDYFTLGNHDFNFGYEALEDFLGAMRGQCLCANVQDLGGRLPLKPWAVHTLANGLRVGVTGIVTDYVNVWEQPQNLEQLRVTDAFEAARAAREALRPLCDVCVCIYHGGFEEELATGRLLSDSGENVACRMARELDFDLLLTGHQHMAVEGVRLANTWAVQPPANAGVCLLVEGRREGESTRFASRFLPAGETHSAQPYEALLGLEKAVQNWLDEPIGTLENPILPEEKLDAALHGSRVAALFNQVQLDATGADVSCTSLGNDPVGLASPVTMRGVTAAYLFANTLVTLEVTEEVIRRCLERCAAYFELENGQPKVSAAFLQPKVEHYNYDFFAGLDYTFDLRRPVGQRVVYLARLNGEPLGPGPLRLCTSNYRATGTGGYEVLRDCPVLWRGSVELPDMVARYIRDHSPVGTLNNASFRVIW</sequence>
<dbReference type="Gene3D" id="3.90.780.10">
    <property type="entry name" value="5'-Nucleotidase, C-terminal domain"/>
    <property type="match status" value="1"/>
</dbReference>
<dbReference type="EMBL" id="DXFW01000014">
    <property type="protein sequence ID" value="HIX05523.1"/>
    <property type="molecule type" value="Genomic_DNA"/>
</dbReference>
<reference evidence="5" key="2">
    <citation type="submission" date="2021-04" db="EMBL/GenBank/DDBJ databases">
        <authorList>
            <person name="Gilroy R."/>
        </authorList>
    </citation>
    <scope>NUCLEOTIDE SEQUENCE</scope>
    <source>
        <strain evidence="5">2239</strain>
    </source>
</reference>
<dbReference type="GO" id="GO:0000166">
    <property type="term" value="F:nucleotide binding"/>
    <property type="evidence" value="ECO:0007669"/>
    <property type="project" value="UniProtKB-KW"/>
</dbReference>
<keyword evidence="2" id="KW-0547">Nucleotide-binding</keyword>
<gene>
    <name evidence="5" type="ORF">H9865_05390</name>
</gene>
<dbReference type="InterPro" id="IPR006179">
    <property type="entry name" value="5_nucleotidase/apyrase"/>
</dbReference>
<comment type="similarity">
    <text evidence="2">Belongs to the 5'-nucleotidase family.</text>
</comment>
<dbReference type="InterPro" id="IPR004843">
    <property type="entry name" value="Calcineurin-like_PHP"/>
</dbReference>
<comment type="caution">
    <text evidence="5">The sequence shown here is derived from an EMBL/GenBank/DDBJ whole genome shotgun (WGS) entry which is preliminary data.</text>
</comment>
<dbReference type="Gene3D" id="3.60.21.10">
    <property type="match status" value="1"/>
</dbReference>
<accession>A0A9D1V3Z9</accession>
<evidence type="ECO:0000259" key="4">
    <source>
        <dbReference type="Pfam" id="PF02872"/>
    </source>
</evidence>
<evidence type="ECO:0000256" key="2">
    <source>
        <dbReference type="RuleBase" id="RU362119"/>
    </source>
</evidence>
<keyword evidence="1" id="KW-0732">Signal</keyword>
<dbReference type="GO" id="GO:0009166">
    <property type="term" value="P:nucleotide catabolic process"/>
    <property type="evidence" value="ECO:0007669"/>
    <property type="project" value="InterPro"/>
</dbReference>
<dbReference type="GO" id="GO:0030288">
    <property type="term" value="C:outer membrane-bounded periplasmic space"/>
    <property type="evidence" value="ECO:0007669"/>
    <property type="project" value="TreeGrafter"/>
</dbReference>
<evidence type="ECO:0000313" key="5">
    <source>
        <dbReference type="EMBL" id="HIX05523.1"/>
    </source>
</evidence>
<dbReference type="SUPFAM" id="SSF56300">
    <property type="entry name" value="Metallo-dependent phosphatases"/>
    <property type="match status" value="1"/>
</dbReference>
<dbReference type="Pfam" id="PF00149">
    <property type="entry name" value="Metallophos"/>
    <property type="match status" value="1"/>
</dbReference>
<dbReference type="AlphaFoldDB" id="A0A9D1V3Z9"/>
<feature type="domain" description="5'-Nucleotidase C-terminal" evidence="4">
    <location>
        <begin position="300"/>
        <end position="467"/>
    </location>
</feature>
<dbReference type="Proteomes" id="UP000824193">
    <property type="component" value="Unassembled WGS sequence"/>
</dbReference>
<dbReference type="InterPro" id="IPR029052">
    <property type="entry name" value="Metallo-depent_PP-like"/>
</dbReference>
<dbReference type="InterPro" id="IPR036907">
    <property type="entry name" value="5'-Nucleotdase_C_sf"/>
</dbReference>
<dbReference type="PANTHER" id="PTHR11575">
    <property type="entry name" value="5'-NUCLEOTIDASE-RELATED"/>
    <property type="match status" value="1"/>
</dbReference>
<name>A0A9D1V3Z9_9FIRM</name>